<accession>A0A371DCG3</accession>
<dbReference type="SUPFAM" id="SSF51905">
    <property type="entry name" value="FAD/NAD(P)-binding domain"/>
    <property type="match status" value="1"/>
</dbReference>
<keyword evidence="4" id="KW-0560">Oxidoreductase</keyword>
<feature type="domain" description="FAD-dependent oxidoreductase 2 FAD-binding" evidence="5">
    <location>
        <begin position="88"/>
        <end position="494"/>
    </location>
</feature>
<dbReference type="NCBIfam" id="NF006130">
    <property type="entry name" value="PRK08274.1"/>
    <property type="match status" value="1"/>
</dbReference>
<dbReference type="AlphaFoldDB" id="A0A371DCG3"/>
<evidence type="ECO:0000259" key="5">
    <source>
        <dbReference type="Pfam" id="PF00890"/>
    </source>
</evidence>
<dbReference type="PANTHER" id="PTHR43400">
    <property type="entry name" value="FUMARATE REDUCTASE"/>
    <property type="match status" value="1"/>
</dbReference>
<protein>
    <submittedName>
        <fullName evidence="6">FAD/NAD(P)-binding domain-containing protein</fullName>
    </submittedName>
</protein>
<evidence type="ECO:0000256" key="2">
    <source>
        <dbReference type="ARBA" id="ARBA00022630"/>
    </source>
</evidence>
<organism evidence="6 7">
    <name type="scientific">Lentinus brumalis</name>
    <dbReference type="NCBI Taxonomy" id="2498619"/>
    <lineage>
        <taxon>Eukaryota</taxon>
        <taxon>Fungi</taxon>
        <taxon>Dikarya</taxon>
        <taxon>Basidiomycota</taxon>
        <taxon>Agaricomycotina</taxon>
        <taxon>Agaricomycetes</taxon>
        <taxon>Polyporales</taxon>
        <taxon>Polyporaceae</taxon>
        <taxon>Lentinus</taxon>
    </lineage>
</organism>
<evidence type="ECO:0000256" key="4">
    <source>
        <dbReference type="ARBA" id="ARBA00023002"/>
    </source>
</evidence>
<gene>
    <name evidence="6" type="ORF">OH76DRAFT_1349121</name>
</gene>
<comment type="cofactor">
    <cofactor evidence="1">
        <name>FAD</name>
        <dbReference type="ChEBI" id="CHEBI:57692"/>
    </cofactor>
</comment>
<dbReference type="InterPro" id="IPR003953">
    <property type="entry name" value="FAD-dep_OxRdtase_2_FAD-bd"/>
</dbReference>
<dbReference type="STRING" id="139420.A0A371DCG3"/>
<name>A0A371DCG3_9APHY</name>
<proteinExistence type="predicted"/>
<reference evidence="6 7" key="1">
    <citation type="journal article" date="2018" name="Biotechnol. Biofuels">
        <title>Integrative visual omics of the white-rot fungus Polyporus brumalis exposes the biotechnological potential of its oxidative enzymes for delignifying raw plant biomass.</title>
        <authorList>
            <person name="Miyauchi S."/>
            <person name="Rancon A."/>
            <person name="Drula E."/>
            <person name="Hage H."/>
            <person name="Chaduli D."/>
            <person name="Favel A."/>
            <person name="Grisel S."/>
            <person name="Henrissat B."/>
            <person name="Herpoel-Gimbert I."/>
            <person name="Ruiz-Duenas F.J."/>
            <person name="Chevret D."/>
            <person name="Hainaut M."/>
            <person name="Lin J."/>
            <person name="Wang M."/>
            <person name="Pangilinan J."/>
            <person name="Lipzen A."/>
            <person name="Lesage-Meessen L."/>
            <person name="Navarro D."/>
            <person name="Riley R."/>
            <person name="Grigoriev I.V."/>
            <person name="Zhou S."/>
            <person name="Raouche S."/>
            <person name="Rosso M.N."/>
        </authorList>
    </citation>
    <scope>NUCLEOTIDE SEQUENCE [LARGE SCALE GENOMIC DNA]</scope>
    <source>
        <strain evidence="6 7">BRFM 1820</strain>
    </source>
</reference>
<dbReference type="InterPro" id="IPR050315">
    <property type="entry name" value="FAD-oxidoreductase_2"/>
</dbReference>
<feature type="domain" description="FAD-dependent oxidoreductase 2 FAD-binding" evidence="5">
    <location>
        <begin position="9"/>
        <end position="42"/>
    </location>
</feature>
<evidence type="ECO:0000256" key="1">
    <source>
        <dbReference type="ARBA" id="ARBA00001974"/>
    </source>
</evidence>
<dbReference type="Gene3D" id="3.50.50.60">
    <property type="entry name" value="FAD/NAD(P)-binding domain"/>
    <property type="match status" value="1"/>
</dbReference>
<evidence type="ECO:0000313" key="7">
    <source>
        <dbReference type="Proteomes" id="UP000256964"/>
    </source>
</evidence>
<dbReference type="PANTHER" id="PTHR43400:SF7">
    <property type="entry name" value="FAD-DEPENDENT OXIDOREDUCTASE 2 FAD BINDING DOMAIN-CONTAINING PROTEIN"/>
    <property type="match status" value="1"/>
</dbReference>
<keyword evidence="2" id="KW-0285">Flavoprotein</keyword>
<evidence type="ECO:0000313" key="6">
    <source>
        <dbReference type="EMBL" id="RDX50218.1"/>
    </source>
</evidence>
<dbReference type="SUPFAM" id="SSF56425">
    <property type="entry name" value="Succinate dehydrogenase/fumarate reductase flavoprotein, catalytic domain"/>
    <property type="match status" value="1"/>
</dbReference>
<keyword evidence="3" id="KW-0274">FAD</keyword>
<dbReference type="GO" id="GO:0016491">
    <property type="term" value="F:oxidoreductase activity"/>
    <property type="evidence" value="ECO:0007669"/>
    <property type="project" value="UniProtKB-KW"/>
</dbReference>
<evidence type="ECO:0000256" key="3">
    <source>
        <dbReference type="ARBA" id="ARBA00022827"/>
    </source>
</evidence>
<dbReference type="Pfam" id="PF00890">
    <property type="entry name" value="FAD_binding_2"/>
    <property type="match status" value="2"/>
</dbReference>
<dbReference type="EMBL" id="KZ857400">
    <property type="protein sequence ID" value="RDX50218.1"/>
    <property type="molecule type" value="Genomic_DNA"/>
</dbReference>
<dbReference type="InterPro" id="IPR036188">
    <property type="entry name" value="FAD/NAD-bd_sf"/>
</dbReference>
<dbReference type="OrthoDB" id="7777654at2759"/>
<keyword evidence="7" id="KW-1185">Reference proteome</keyword>
<sequence>MSADALNWDCIVVGSGHAGSCAALTARDSGCQRVLIVEKSPPEWVGGNGYFTAGAHRTVHGGLHDLLPIVTNVAPEAAANIDLAPYTADEFTRDIMRLGDSRSHPDVVKALVDGSRDAVQWLAERVNVPFILAFHRQAYLVNGRQAFWGGLALSVEDGGKGLIAADRAALDAVGVETWFDTAAVELVADGDTVVGLQVSRDGESITLRSAAVVLACGGFEASRDLRSQYLGPGWGRAKVRGTPYNTGDGLALAQRVGARLTGDFAGCHSTCWDANAPDDRGDRVLSNQFTKSGYPLGLMLNAEGERFVDEGEDFRNYTYAKFGRAIISQPGGFAFQVWDSTTIPWLRKEEYADDVVEKIWGDTVEDLASKLVEKGLQDKDAFVQTITEYNEAARAFQAEQPEAKWDPAVKDGVSTQSSHLHLALPKSNWALPVEKPPFLAVKVTCGITFTFGGLAIDPETAGVVSNATGKPIPGLFCTGELVGGLFYRNYPGGSGLTGGTVFGRKAGREAAKLSGAAR</sequence>
<dbReference type="Gene3D" id="3.90.700.10">
    <property type="entry name" value="Succinate dehydrogenase/fumarate reductase flavoprotein, catalytic domain"/>
    <property type="match status" value="1"/>
</dbReference>
<dbReference type="InterPro" id="IPR027477">
    <property type="entry name" value="Succ_DH/fumarate_Rdtase_cat_sf"/>
</dbReference>
<dbReference type="Proteomes" id="UP000256964">
    <property type="component" value="Unassembled WGS sequence"/>
</dbReference>